<sequence length="1193" mass="133276">MKVFFRFSLFLCCSFLITGIVFFASCSKKNDSLFTSLSAEDTGIHFSNRITENDTMNIVSFEYIYNGGGVAMGDFNNDNKTDIYFTGNQVSNKLYLNKTADSSSALKFVDVTDKAKVNGEGKWCSGVSLIDINNDNLLDIYIAATVKKSASQRANLLYVNQGIDKEGVPTFKEMAQEYGIADTTHTTTAAFFDYDNDGDLDLYLVVNQMEDSRFPNKYNEKGKIIFSKKSDRLYKNTLEKGVVHFEDVSKEAGIFDDAFGLGINITDINQDGWKDIYVTNDFLTNDLLYINNKNGTFTEQAKDYFKHTSYSAMGNDVADINNDGLMDIIALDMMPATNYRKKMMTPANSYITYQNNDRFDYIYQFARNTLQVNQGKNPVKGQMVFSEIGFAAGVAQTDWSWTPMVTDFDNDGYRDIIITNGFPRDITDLDFIAYRSSVGNFASPMYLLDYIPSVKLKNFAYHNNGHLGFDDVTDNWGITQPTSSNGAAYADLDNDGDLDYVVNNINDSASVYQNNLVQLRPQESNYLRVKFKGNKSNIAGIGALVEIKYGKGEKQIYEHSLYRGYLSTVEPIAHFGLGKHKQIAQLKVTWGNGYTQTLDNINANQVITLDEKNATPPLPEVQLAKANLLFNDITDQLKIDYKHEEEDYIDFNVQKLIPHKLSQFGPALAVGDVNGDGTEDVFVGGSNNHKGKFLIQSKDGKFSVQDLLSGKDGKEKITEDMGTLLFDADGDGDLDLYIVSGSSEFQVNSPSLQDQFYLNDGKGHFQLAADALPKFLKSGSCVKATDYDHDGDLDLFVGGRVEPSAYPKAVSSYILRNDKGKFVDVTTQVAPQLKNIGLICDITWSDFDNDGWQDLVMAGEFMPITFLKNNQGVFGFAQTPNKSLVNKIGWWNSITSGDFDNDGDIDYIAGNMGINTLMRASDEHPFSIYAKDFNNDGFFDAIPTVYFKDQQDKLQEFPYNTRDDLAKQFIQTRQRFQNYAKFSQATIKEILKPEELKDALVLKANWLRSSYIENKGNGNFEIKELPLEAQFAPIFGMIAQDFDQDGNLDVLLAGNDFGIELGTGRNDAFNGLLLKGKGNGNFEPISLEKSGFCVTGDAKALVKVMSPQGQLRTLTSQNKNIIKVFDYHFPVKTIPLQSNETTALIKLKNGKTRREEIGFGSSFLSQSAHNLTISSDIQNVEIINTKGAKRIIK</sequence>
<dbReference type="Pfam" id="PF13517">
    <property type="entry name" value="FG-GAP_3"/>
    <property type="match status" value="4"/>
</dbReference>
<organism evidence="4 5">
    <name type="scientific">Emticicia aquatilis</name>
    <dbReference type="NCBI Taxonomy" id="1537369"/>
    <lineage>
        <taxon>Bacteria</taxon>
        <taxon>Pseudomonadati</taxon>
        <taxon>Bacteroidota</taxon>
        <taxon>Cytophagia</taxon>
        <taxon>Cytophagales</taxon>
        <taxon>Leadbetterellaceae</taxon>
        <taxon>Emticicia</taxon>
    </lineage>
</organism>
<evidence type="ECO:0000259" key="3">
    <source>
        <dbReference type="Pfam" id="PF07593"/>
    </source>
</evidence>
<gene>
    <name evidence="4" type="ORF">GCM10011514_19600</name>
</gene>
<evidence type="ECO:0000313" key="4">
    <source>
        <dbReference type="EMBL" id="GGD55528.1"/>
    </source>
</evidence>
<reference evidence="4" key="1">
    <citation type="journal article" date="2014" name="Int. J. Syst. Evol. Microbiol.">
        <title>Complete genome sequence of Corynebacterium casei LMG S-19264T (=DSM 44701T), isolated from a smear-ripened cheese.</title>
        <authorList>
            <consortium name="US DOE Joint Genome Institute (JGI-PGF)"/>
            <person name="Walter F."/>
            <person name="Albersmeier A."/>
            <person name="Kalinowski J."/>
            <person name="Ruckert C."/>
        </authorList>
    </citation>
    <scope>NUCLEOTIDE SEQUENCE</scope>
    <source>
        <strain evidence="4">CGMCC 1.15958</strain>
    </source>
</reference>
<feature type="domain" description="ASPIC/UnbV" evidence="3">
    <location>
        <begin position="540"/>
        <end position="608"/>
    </location>
</feature>
<evidence type="ECO:0000256" key="1">
    <source>
        <dbReference type="ARBA" id="ARBA00022729"/>
    </source>
</evidence>
<dbReference type="InterPro" id="IPR013517">
    <property type="entry name" value="FG-GAP"/>
</dbReference>
<proteinExistence type="predicted"/>
<dbReference type="PANTHER" id="PTHR16026:SF0">
    <property type="entry name" value="CARTILAGE ACIDIC PROTEIN 1"/>
    <property type="match status" value="1"/>
</dbReference>
<dbReference type="AlphaFoldDB" id="A0A916YQ80"/>
<dbReference type="Gene3D" id="2.130.10.130">
    <property type="entry name" value="Integrin alpha, N-terminal"/>
    <property type="match status" value="3"/>
</dbReference>
<dbReference type="PANTHER" id="PTHR16026">
    <property type="entry name" value="CARTILAGE ACIDIC PROTEIN 1"/>
    <property type="match status" value="1"/>
</dbReference>
<dbReference type="PROSITE" id="PS51257">
    <property type="entry name" value="PROKAR_LIPOPROTEIN"/>
    <property type="match status" value="1"/>
</dbReference>
<dbReference type="Pfam" id="PF07593">
    <property type="entry name" value="UnbV_ASPIC"/>
    <property type="match status" value="1"/>
</dbReference>
<feature type="chain" id="PRO_5038116357" description="ASPIC/UnbV domain-containing protein" evidence="2">
    <location>
        <begin position="24"/>
        <end position="1193"/>
    </location>
</feature>
<keyword evidence="1 2" id="KW-0732">Signal</keyword>
<dbReference type="SUPFAM" id="SSF69318">
    <property type="entry name" value="Integrin alpha N-terminal domain"/>
    <property type="match status" value="3"/>
</dbReference>
<dbReference type="RefSeq" id="WP_188765884.1">
    <property type="nucleotide sequence ID" value="NZ_BMKK01000003.1"/>
</dbReference>
<protein>
    <recommendedName>
        <fullName evidence="3">ASPIC/UnbV domain-containing protein</fullName>
    </recommendedName>
</protein>
<evidence type="ECO:0000256" key="2">
    <source>
        <dbReference type="SAM" id="SignalP"/>
    </source>
</evidence>
<accession>A0A916YQ80</accession>
<dbReference type="Proteomes" id="UP000609064">
    <property type="component" value="Unassembled WGS sequence"/>
</dbReference>
<dbReference type="EMBL" id="BMKK01000003">
    <property type="protein sequence ID" value="GGD55528.1"/>
    <property type="molecule type" value="Genomic_DNA"/>
</dbReference>
<dbReference type="InterPro" id="IPR011519">
    <property type="entry name" value="UnbV_ASPIC"/>
</dbReference>
<dbReference type="Pfam" id="PF01839">
    <property type="entry name" value="FG-GAP"/>
    <property type="match status" value="1"/>
</dbReference>
<comment type="caution">
    <text evidence="4">The sequence shown here is derived from an EMBL/GenBank/DDBJ whole genome shotgun (WGS) entry which is preliminary data.</text>
</comment>
<dbReference type="InterPro" id="IPR028994">
    <property type="entry name" value="Integrin_alpha_N"/>
</dbReference>
<reference evidence="4" key="2">
    <citation type="submission" date="2020-09" db="EMBL/GenBank/DDBJ databases">
        <authorList>
            <person name="Sun Q."/>
            <person name="Zhou Y."/>
        </authorList>
    </citation>
    <scope>NUCLEOTIDE SEQUENCE</scope>
    <source>
        <strain evidence="4">CGMCC 1.15958</strain>
    </source>
</reference>
<feature type="signal peptide" evidence="2">
    <location>
        <begin position="1"/>
        <end position="23"/>
    </location>
</feature>
<keyword evidence="5" id="KW-1185">Reference proteome</keyword>
<dbReference type="InterPro" id="IPR027039">
    <property type="entry name" value="Crtac1"/>
</dbReference>
<evidence type="ECO:0000313" key="5">
    <source>
        <dbReference type="Proteomes" id="UP000609064"/>
    </source>
</evidence>
<name>A0A916YQ80_9BACT</name>